<dbReference type="Gene3D" id="1.20.1420.30">
    <property type="entry name" value="NCX, central ion-binding region"/>
    <property type="match status" value="2"/>
</dbReference>
<accession>A0A0G4GZY9</accession>
<feature type="region of interest" description="Disordered" evidence="10">
    <location>
        <begin position="353"/>
        <end position="374"/>
    </location>
</feature>
<keyword evidence="5 9" id="KW-0106">Calcium</keyword>
<proteinExistence type="inferred from homology"/>
<dbReference type="GO" id="GO:0012505">
    <property type="term" value="C:endomembrane system"/>
    <property type="evidence" value="ECO:0007669"/>
    <property type="project" value="UniProtKB-SubCell"/>
</dbReference>
<feature type="transmembrane region" description="Helical" evidence="9">
    <location>
        <begin position="149"/>
        <end position="172"/>
    </location>
</feature>
<name>A0A0G4GZY9_9ALVE</name>
<feature type="transmembrane region" description="Helical" evidence="9">
    <location>
        <begin position="380"/>
        <end position="398"/>
    </location>
</feature>
<feature type="domain" description="Sodium/calcium exchanger membrane region" evidence="11">
    <location>
        <begin position="383"/>
        <end position="526"/>
    </location>
</feature>
<feature type="transmembrane region" description="Helical" evidence="9">
    <location>
        <begin position="236"/>
        <end position="260"/>
    </location>
</feature>
<reference evidence="12" key="1">
    <citation type="submission" date="2014-11" db="EMBL/GenBank/DDBJ databases">
        <authorList>
            <person name="Otto D Thomas"/>
            <person name="Naeem Raeece"/>
        </authorList>
    </citation>
    <scope>NUCLEOTIDE SEQUENCE</scope>
</reference>
<keyword evidence="4 9" id="KW-0812">Transmembrane</keyword>
<dbReference type="InterPro" id="IPR004713">
    <property type="entry name" value="CaH_exchang"/>
</dbReference>
<evidence type="ECO:0000256" key="4">
    <source>
        <dbReference type="ARBA" id="ARBA00022692"/>
    </source>
</evidence>
<feature type="region of interest" description="Disordered" evidence="10">
    <location>
        <begin position="35"/>
        <end position="58"/>
    </location>
</feature>
<gene>
    <name evidence="12" type="ORF">Cvel_24120</name>
</gene>
<comment type="subcellular location">
    <subcellularLocation>
        <location evidence="1">Endomembrane system</location>
        <topology evidence="1">Multi-pass membrane protein</topology>
    </subcellularLocation>
</comment>
<dbReference type="Pfam" id="PF01699">
    <property type="entry name" value="Na_Ca_ex"/>
    <property type="match status" value="2"/>
</dbReference>
<feature type="transmembrane region" description="Helical" evidence="9">
    <location>
        <begin position="485"/>
        <end position="501"/>
    </location>
</feature>
<dbReference type="InterPro" id="IPR004798">
    <property type="entry name" value="CAX-like"/>
</dbReference>
<evidence type="ECO:0000256" key="3">
    <source>
        <dbReference type="ARBA" id="ARBA00022568"/>
    </source>
</evidence>
<dbReference type="GO" id="GO:0005774">
    <property type="term" value="C:vacuolar membrane"/>
    <property type="evidence" value="ECO:0007669"/>
    <property type="project" value="UniProtKB-ARBA"/>
</dbReference>
<keyword evidence="7 9" id="KW-0406">Ion transport</keyword>
<keyword evidence="2 9" id="KW-0813">Transport</keyword>
<dbReference type="GO" id="GO:0006874">
    <property type="term" value="P:intracellular calcium ion homeostasis"/>
    <property type="evidence" value="ECO:0007669"/>
    <property type="project" value="TreeGrafter"/>
</dbReference>
<dbReference type="InterPro" id="IPR004837">
    <property type="entry name" value="NaCa_Exmemb"/>
</dbReference>
<feature type="transmembrane region" description="Helical" evidence="9">
    <location>
        <begin position="312"/>
        <end position="333"/>
    </location>
</feature>
<feature type="transmembrane region" description="Helical" evidence="9">
    <location>
        <begin position="272"/>
        <end position="292"/>
    </location>
</feature>
<evidence type="ECO:0000256" key="7">
    <source>
        <dbReference type="ARBA" id="ARBA00023065"/>
    </source>
</evidence>
<dbReference type="EMBL" id="CDMZ01001735">
    <property type="protein sequence ID" value="CEM36852.1"/>
    <property type="molecule type" value="Genomic_DNA"/>
</dbReference>
<feature type="transmembrane region" description="Helical" evidence="9">
    <location>
        <begin position="508"/>
        <end position="527"/>
    </location>
</feature>
<keyword evidence="6 9" id="KW-1133">Transmembrane helix</keyword>
<keyword evidence="8 9" id="KW-0472">Membrane</keyword>
<feature type="transmembrane region" description="Helical" evidence="9">
    <location>
        <begin position="447"/>
        <end position="473"/>
    </location>
</feature>
<evidence type="ECO:0000256" key="8">
    <source>
        <dbReference type="ARBA" id="ARBA00023136"/>
    </source>
</evidence>
<feature type="domain" description="Sodium/calcium exchanger membrane region" evidence="11">
    <location>
        <begin position="177"/>
        <end position="329"/>
    </location>
</feature>
<dbReference type="VEuPathDB" id="CryptoDB:Cvel_24120"/>
<dbReference type="PANTHER" id="PTHR31503:SF22">
    <property type="entry name" value="VACUOLAR CALCIUM ION TRANSPORTER"/>
    <property type="match status" value="1"/>
</dbReference>
<evidence type="ECO:0000256" key="5">
    <source>
        <dbReference type="ARBA" id="ARBA00022837"/>
    </source>
</evidence>
<feature type="transmembrane region" description="Helical" evidence="9">
    <location>
        <begin position="178"/>
        <end position="195"/>
    </location>
</feature>
<dbReference type="NCBIfam" id="TIGR00378">
    <property type="entry name" value="cax"/>
    <property type="match status" value="1"/>
</dbReference>
<dbReference type="PANTHER" id="PTHR31503">
    <property type="entry name" value="VACUOLAR CALCIUM ION TRANSPORTER"/>
    <property type="match status" value="1"/>
</dbReference>
<sequence length="536" mass="58632">MGNISHRGLTYDWRSLIDLRNYTDLADEDEVELIEEEQAPGDSSREAEEGGVPEEKLRLKDTRSPVLHLDPSAFFTRVGFGGLGSLSRAQCFPLLCCLRLEPSEDRMSSGNAVAPTDTEGDALIPENGGEPKKEVNWGSCQQNWMALVALLRGSFLSVLLVFIPLGIAAYQLDWGNVWVFWLNFMAIIPLAWLIGESTEALSEESGPVVGGLLNATFGNVVEMILCGFGIYRDEILVVQCTLMGSILSNLLLVLGCSFWLGGMKQKLQQYNALGAVTSTSLLMLSCLCLTLPTMYASILQSESQSELNISRILSIALVISYIQYLYFQMVSHYQLFEKPKMRRGSSILIRRTSDQEGSLPQQQTTETGGSEDEEGEAMPVIISVCILGVSCLVVSLQSEYLISSIQGVVDDMNLSKEFIGIILLPIIGNAAEHYSAVVFAVKDNVDLALGVAVGSSIQMALLVTPVTVLIGWAMGKEMTLNFHPFQAAILVFSTLITTGILQDGVSHWLEGSMLMTAYFAVALIYYFEEPYVSGSL</sequence>
<feature type="transmembrane region" description="Helical" evidence="9">
    <location>
        <begin position="207"/>
        <end position="230"/>
    </location>
</feature>
<evidence type="ECO:0000259" key="11">
    <source>
        <dbReference type="Pfam" id="PF01699"/>
    </source>
</evidence>
<keyword evidence="9" id="KW-0050">Antiport</keyword>
<keyword evidence="3 9" id="KW-0109">Calcium transport</keyword>
<evidence type="ECO:0000313" key="12">
    <source>
        <dbReference type="EMBL" id="CEM36852.1"/>
    </source>
</evidence>
<organism evidence="12">
    <name type="scientific">Chromera velia CCMP2878</name>
    <dbReference type="NCBI Taxonomy" id="1169474"/>
    <lineage>
        <taxon>Eukaryota</taxon>
        <taxon>Sar</taxon>
        <taxon>Alveolata</taxon>
        <taxon>Colpodellida</taxon>
        <taxon>Chromeraceae</taxon>
        <taxon>Chromera</taxon>
    </lineage>
</organism>
<dbReference type="GO" id="GO:0015369">
    <property type="term" value="F:calcium:proton antiporter activity"/>
    <property type="evidence" value="ECO:0007669"/>
    <property type="project" value="UniProtKB-UniRule"/>
</dbReference>
<feature type="compositionally biased region" description="Basic and acidic residues" evidence="10">
    <location>
        <begin position="43"/>
        <end position="58"/>
    </location>
</feature>
<comment type="similarity">
    <text evidence="9">Belongs to the Ca(2+):cation antiporter (CaCA) (TC 2.A.19) family.</text>
</comment>
<dbReference type="AlphaFoldDB" id="A0A0G4GZY9"/>
<dbReference type="PhylomeDB" id="A0A0G4GZY9"/>
<evidence type="ECO:0000256" key="1">
    <source>
        <dbReference type="ARBA" id="ARBA00004127"/>
    </source>
</evidence>
<evidence type="ECO:0000256" key="10">
    <source>
        <dbReference type="SAM" id="MobiDB-lite"/>
    </source>
</evidence>
<evidence type="ECO:0000256" key="2">
    <source>
        <dbReference type="ARBA" id="ARBA00022448"/>
    </source>
</evidence>
<protein>
    <recommendedName>
        <fullName evidence="11">Sodium/calcium exchanger membrane region domain-containing protein</fullName>
    </recommendedName>
</protein>
<evidence type="ECO:0000256" key="9">
    <source>
        <dbReference type="RuleBase" id="RU365028"/>
    </source>
</evidence>
<dbReference type="InterPro" id="IPR044880">
    <property type="entry name" value="NCX_ion-bd_dom_sf"/>
</dbReference>
<evidence type="ECO:0000256" key="6">
    <source>
        <dbReference type="ARBA" id="ARBA00022989"/>
    </source>
</evidence>
<feature type="transmembrane region" description="Helical" evidence="9">
    <location>
        <begin position="418"/>
        <end position="440"/>
    </location>
</feature>